<feature type="transmembrane region" description="Helical" evidence="1">
    <location>
        <begin position="12"/>
        <end position="29"/>
    </location>
</feature>
<evidence type="ECO:0008006" key="4">
    <source>
        <dbReference type="Google" id="ProtNLM"/>
    </source>
</evidence>
<organism evidence="2 3">
    <name type="scientific">Flaviaesturariibacter amylovorans</name>
    <dbReference type="NCBI Taxonomy" id="1084520"/>
    <lineage>
        <taxon>Bacteria</taxon>
        <taxon>Pseudomonadati</taxon>
        <taxon>Bacteroidota</taxon>
        <taxon>Chitinophagia</taxon>
        <taxon>Chitinophagales</taxon>
        <taxon>Chitinophagaceae</taxon>
        <taxon>Flaviaestuariibacter</taxon>
    </lineage>
</organism>
<feature type="transmembrane region" description="Helical" evidence="1">
    <location>
        <begin position="41"/>
        <end position="61"/>
    </location>
</feature>
<dbReference type="RefSeq" id="WP_345256369.1">
    <property type="nucleotide sequence ID" value="NZ_BAABGY010000008.1"/>
</dbReference>
<dbReference type="EMBL" id="BAABGY010000008">
    <property type="protein sequence ID" value="GAA4334096.1"/>
    <property type="molecule type" value="Genomic_DNA"/>
</dbReference>
<feature type="transmembrane region" description="Helical" evidence="1">
    <location>
        <begin position="73"/>
        <end position="92"/>
    </location>
</feature>
<evidence type="ECO:0000256" key="1">
    <source>
        <dbReference type="SAM" id="Phobius"/>
    </source>
</evidence>
<protein>
    <recommendedName>
        <fullName evidence="4">Cardiolipin synthase N-terminal domain-containing protein</fullName>
    </recommendedName>
</protein>
<proteinExistence type="predicted"/>
<keyword evidence="3" id="KW-1185">Reference proteome</keyword>
<evidence type="ECO:0000313" key="3">
    <source>
        <dbReference type="Proteomes" id="UP001501725"/>
    </source>
</evidence>
<dbReference type="Proteomes" id="UP001501725">
    <property type="component" value="Unassembled WGS sequence"/>
</dbReference>
<keyword evidence="1" id="KW-1133">Transmembrane helix</keyword>
<name>A0ABP8H455_9BACT</name>
<accession>A0ABP8H455</accession>
<reference evidence="3" key="1">
    <citation type="journal article" date="2019" name="Int. J. Syst. Evol. Microbiol.">
        <title>The Global Catalogue of Microorganisms (GCM) 10K type strain sequencing project: providing services to taxonomists for standard genome sequencing and annotation.</title>
        <authorList>
            <consortium name="The Broad Institute Genomics Platform"/>
            <consortium name="The Broad Institute Genome Sequencing Center for Infectious Disease"/>
            <person name="Wu L."/>
            <person name="Ma J."/>
        </authorList>
    </citation>
    <scope>NUCLEOTIDE SEQUENCE [LARGE SCALE GENOMIC DNA]</scope>
    <source>
        <strain evidence="3">JCM 17919</strain>
    </source>
</reference>
<sequence>MKETSQAKQMTHPNFILGLVSILLLFIGIGLYRNGSESGNIIWYIAVGLGAIHWIWGITDVFRQQNLASQSRVFWQILVVAIPAVGSMLYYMNSKTVRM</sequence>
<evidence type="ECO:0000313" key="2">
    <source>
        <dbReference type="EMBL" id="GAA4334096.1"/>
    </source>
</evidence>
<keyword evidence="1" id="KW-0812">Transmembrane</keyword>
<comment type="caution">
    <text evidence="2">The sequence shown here is derived from an EMBL/GenBank/DDBJ whole genome shotgun (WGS) entry which is preliminary data.</text>
</comment>
<gene>
    <name evidence="2" type="ORF">GCM10023184_27860</name>
</gene>
<keyword evidence="1" id="KW-0472">Membrane</keyword>